<proteinExistence type="predicted"/>
<evidence type="ECO:0000313" key="1">
    <source>
        <dbReference type="EMBL" id="KAE8258175.1"/>
    </source>
</evidence>
<reference evidence="1" key="2">
    <citation type="journal article" date="2019" name="IMA Fungus">
        <title>Genome sequencing and comparison of five Tilletia species to identify candidate genes for the detection of regulated species infecting wheat.</title>
        <authorList>
            <person name="Nguyen H.D.T."/>
            <person name="Sultana T."/>
            <person name="Kesanakurti P."/>
            <person name="Hambleton S."/>
        </authorList>
    </citation>
    <scope>NUCLEOTIDE SEQUENCE</scope>
    <source>
        <strain evidence="1">DAOMC 236416</strain>
    </source>
</reference>
<keyword evidence="2" id="KW-1185">Reference proteome</keyword>
<name>A0A177TP38_9BASI</name>
<organism evidence="1 2">
    <name type="scientific">Tilletia indica</name>
    <dbReference type="NCBI Taxonomy" id="43049"/>
    <lineage>
        <taxon>Eukaryota</taxon>
        <taxon>Fungi</taxon>
        <taxon>Dikarya</taxon>
        <taxon>Basidiomycota</taxon>
        <taxon>Ustilaginomycotina</taxon>
        <taxon>Exobasidiomycetes</taxon>
        <taxon>Tilletiales</taxon>
        <taxon>Tilletiaceae</taxon>
        <taxon>Tilletia</taxon>
    </lineage>
</organism>
<accession>A0A177TP38</accession>
<dbReference type="EMBL" id="LWDF02000080">
    <property type="protein sequence ID" value="KAE8258175.1"/>
    <property type="molecule type" value="Genomic_DNA"/>
</dbReference>
<sequence>MEQIIGVHVHDFRPTTKSSIRADKGPWNVGPLASPIHHQRYWRYHFGEGPQTIQHVRFLDTVSISRLPRLRTISLDLRPFSGECLAPSESSLHAHPANTTRLLMRLWAHCATIEELNVRMPADQELICLLERIIAMNTALRIVHIDVDSTVAPEQKRIPSMRLDNCITPTNTYVSLQKFIVRAPTCNFSFLAGPDTQSSFFRRLRGVKHLALVCCGFSATKPSVVWMHQLLHTTPHIELCEISTYVRDNHFPYYSITMEETINLPHLKELILEMPALDSYFFRRIQAPLLYAMRVASNLDSDQWPLCQPNQFPSLRCVHILCCGTSFRRLRTLGIPTHTYVHTRSQLHNSHIVHEEPFFVYLKNPRRATPLTPIRFTNLFLTPQPTTIALTHGARRIRATSAAPPLTSPHFDVMSDSEPESTMGLSLAKRIRLS</sequence>
<evidence type="ECO:0008006" key="3">
    <source>
        <dbReference type="Google" id="ProtNLM"/>
    </source>
</evidence>
<dbReference type="AlphaFoldDB" id="A0A177TP38"/>
<gene>
    <name evidence="1" type="ORF">A4X13_0g1859</name>
</gene>
<dbReference type="OrthoDB" id="3394917at2759"/>
<reference evidence="1" key="1">
    <citation type="submission" date="2016-04" db="EMBL/GenBank/DDBJ databases">
        <authorList>
            <person name="Nguyen H.D."/>
            <person name="Samba Siva P."/>
            <person name="Cullis J."/>
            <person name="Levesque C.A."/>
            <person name="Hambleton S."/>
        </authorList>
    </citation>
    <scope>NUCLEOTIDE SEQUENCE</scope>
    <source>
        <strain evidence="1">DAOMC 236416</strain>
    </source>
</reference>
<protein>
    <recommendedName>
        <fullName evidence="3">F-box domain-containing protein</fullName>
    </recommendedName>
</protein>
<comment type="caution">
    <text evidence="1">The sequence shown here is derived from an EMBL/GenBank/DDBJ whole genome shotgun (WGS) entry which is preliminary data.</text>
</comment>
<dbReference type="Proteomes" id="UP000077521">
    <property type="component" value="Unassembled WGS sequence"/>
</dbReference>
<evidence type="ECO:0000313" key="2">
    <source>
        <dbReference type="Proteomes" id="UP000077521"/>
    </source>
</evidence>